<reference evidence="1 2" key="1">
    <citation type="submission" date="2023-09" db="EMBL/GenBank/DDBJ databases">
        <title>Complete genome of Streptomyces roseicoloratus T14.</title>
        <authorList>
            <person name="Bashizi T."/>
            <person name="Kim M.-J."/>
            <person name="Lee G."/>
            <person name="Tagele S.B."/>
            <person name="Shin J.-H."/>
        </authorList>
    </citation>
    <scope>NUCLEOTIDE SEQUENCE [LARGE SCALE GENOMIC DNA]</scope>
    <source>
        <strain evidence="1 2">T14</strain>
    </source>
</reference>
<proteinExistence type="predicted"/>
<evidence type="ECO:0000313" key="1">
    <source>
        <dbReference type="EMBL" id="WMX48405.1"/>
    </source>
</evidence>
<dbReference type="RefSeq" id="WP_309549888.1">
    <property type="nucleotide sequence ID" value="NZ_CP133762.1"/>
</dbReference>
<dbReference type="Proteomes" id="UP001250858">
    <property type="component" value="Chromosome"/>
</dbReference>
<sequence>MAGPDGLLLVDAWPDTDQAEYTWETADGRPCHATVGPELVGVRSCVTTPRNPSVVPGRVSPLFTSFAHGWGQIFAVDRGQVTAASCSGKPVKVIQAGTVANGARTLYAVWFPDYTKGEILLTVQQGDKTSRTSFPLTDAGTTSCTATP</sequence>
<name>A0ABY9S5Z8_9ACTN</name>
<organism evidence="1 2">
    <name type="scientific">Streptomyces roseicoloratus</name>
    <dbReference type="NCBI Taxonomy" id="2508722"/>
    <lineage>
        <taxon>Bacteria</taxon>
        <taxon>Bacillati</taxon>
        <taxon>Actinomycetota</taxon>
        <taxon>Actinomycetes</taxon>
        <taxon>Kitasatosporales</taxon>
        <taxon>Streptomycetaceae</taxon>
        <taxon>Streptomyces</taxon>
    </lineage>
</organism>
<dbReference type="EMBL" id="CP133762">
    <property type="protein sequence ID" value="WMX48405.1"/>
    <property type="molecule type" value="Genomic_DNA"/>
</dbReference>
<accession>A0ABY9S5Z8</accession>
<keyword evidence="2" id="KW-1185">Reference proteome</keyword>
<evidence type="ECO:0000313" key="2">
    <source>
        <dbReference type="Proteomes" id="UP001250858"/>
    </source>
</evidence>
<gene>
    <name evidence="1" type="ORF">RGF97_31385</name>
</gene>
<protein>
    <submittedName>
        <fullName evidence="1">Uncharacterized protein</fullName>
    </submittedName>
</protein>